<dbReference type="AlphaFoldDB" id="A0AAD5QWA7"/>
<keyword evidence="2" id="KW-1185">Reference proteome</keyword>
<reference evidence="1" key="1">
    <citation type="submission" date="2021-06" db="EMBL/GenBank/DDBJ databases">
        <title>Parelaphostrongylus tenuis whole genome reference sequence.</title>
        <authorList>
            <person name="Garwood T.J."/>
            <person name="Larsen P.A."/>
            <person name="Fountain-Jones N.M."/>
            <person name="Garbe J.R."/>
            <person name="Macchietto M.G."/>
            <person name="Kania S.A."/>
            <person name="Gerhold R.W."/>
            <person name="Richards J.E."/>
            <person name="Wolf T.M."/>
        </authorList>
    </citation>
    <scope>NUCLEOTIDE SEQUENCE</scope>
    <source>
        <strain evidence="1">MNPRO001-30</strain>
        <tissue evidence="1">Meninges</tissue>
    </source>
</reference>
<protein>
    <submittedName>
        <fullName evidence="1">Uncharacterized protein</fullName>
    </submittedName>
</protein>
<sequence>MNAILDLNSHVSEKAVTTARQLYHLPQLSILCIEQQESRKVSRCAWLMLRRLSKKRREVARDDKVPDIQNCVENITRMFRHGTNAPNAGARERILYAPLSQQSRHPANLRD</sequence>
<accession>A0AAD5QWA7</accession>
<comment type="caution">
    <text evidence="1">The sequence shown here is derived from an EMBL/GenBank/DDBJ whole genome shotgun (WGS) entry which is preliminary data.</text>
</comment>
<evidence type="ECO:0000313" key="1">
    <source>
        <dbReference type="EMBL" id="KAJ1362156.1"/>
    </source>
</evidence>
<proteinExistence type="predicted"/>
<name>A0AAD5QWA7_PARTN</name>
<dbReference type="EMBL" id="JAHQIW010004385">
    <property type="protein sequence ID" value="KAJ1362156.1"/>
    <property type="molecule type" value="Genomic_DNA"/>
</dbReference>
<gene>
    <name evidence="1" type="ORF">KIN20_021589</name>
</gene>
<organism evidence="1 2">
    <name type="scientific">Parelaphostrongylus tenuis</name>
    <name type="common">Meningeal worm</name>
    <dbReference type="NCBI Taxonomy" id="148309"/>
    <lineage>
        <taxon>Eukaryota</taxon>
        <taxon>Metazoa</taxon>
        <taxon>Ecdysozoa</taxon>
        <taxon>Nematoda</taxon>
        <taxon>Chromadorea</taxon>
        <taxon>Rhabditida</taxon>
        <taxon>Rhabditina</taxon>
        <taxon>Rhabditomorpha</taxon>
        <taxon>Strongyloidea</taxon>
        <taxon>Metastrongylidae</taxon>
        <taxon>Parelaphostrongylus</taxon>
    </lineage>
</organism>
<dbReference type="Proteomes" id="UP001196413">
    <property type="component" value="Unassembled WGS sequence"/>
</dbReference>
<evidence type="ECO:0000313" key="2">
    <source>
        <dbReference type="Proteomes" id="UP001196413"/>
    </source>
</evidence>